<evidence type="ECO:0000313" key="3">
    <source>
        <dbReference type="Proteomes" id="UP001498421"/>
    </source>
</evidence>
<feature type="compositionally biased region" description="Polar residues" evidence="1">
    <location>
        <begin position="88"/>
        <end position="103"/>
    </location>
</feature>
<dbReference type="InterPro" id="IPR035979">
    <property type="entry name" value="RBD_domain_sf"/>
</dbReference>
<dbReference type="InterPro" id="IPR012677">
    <property type="entry name" value="Nucleotide-bd_a/b_plait_sf"/>
</dbReference>
<feature type="region of interest" description="Disordered" evidence="1">
    <location>
        <begin position="120"/>
        <end position="165"/>
    </location>
</feature>
<comment type="caution">
    <text evidence="2">The sequence shown here is derived from an EMBL/GenBank/DDBJ whole genome shotgun (WGS) entry which is preliminary data.</text>
</comment>
<protein>
    <recommendedName>
        <fullName evidence="4">RRM domain-containing protein</fullName>
    </recommendedName>
</protein>
<reference evidence="2 3" key="1">
    <citation type="journal article" date="2025" name="Microbiol. Resour. Announc.">
        <title>Draft genome sequences for Neonectria magnoliae and Neonectria punicea, canker pathogens of Liriodendron tulipifera and Acer saccharum in West Virginia.</title>
        <authorList>
            <person name="Petronek H.M."/>
            <person name="Kasson M.T."/>
            <person name="Metheny A.M."/>
            <person name="Stauder C.M."/>
            <person name="Lovett B."/>
            <person name="Lynch S.C."/>
            <person name="Garnas J.R."/>
            <person name="Kasson L.R."/>
            <person name="Stajich J.E."/>
        </authorList>
    </citation>
    <scope>NUCLEOTIDE SEQUENCE [LARGE SCALE GENOMIC DNA]</scope>
    <source>
        <strain evidence="2 3">NRRL 64651</strain>
    </source>
</reference>
<feature type="compositionally biased region" description="Polar residues" evidence="1">
    <location>
        <begin position="18"/>
        <end position="34"/>
    </location>
</feature>
<dbReference type="EMBL" id="JAZAVK010000003">
    <property type="protein sequence ID" value="KAK7432834.1"/>
    <property type="molecule type" value="Genomic_DNA"/>
</dbReference>
<dbReference type="Proteomes" id="UP001498421">
    <property type="component" value="Unassembled WGS sequence"/>
</dbReference>
<feature type="compositionally biased region" description="Polar residues" evidence="1">
    <location>
        <begin position="582"/>
        <end position="605"/>
    </location>
</feature>
<feature type="region of interest" description="Disordered" evidence="1">
    <location>
        <begin position="73"/>
        <end position="103"/>
    </location>
</feature>
<feature type="region of interest" description="Disordered" evidence="1">
    <location>
        <begin position="1"/>
        <end position="59"/>
    </location>
</feature>
<evidence type="ECO:0000313" key="2">
    <source>
        <dbReference type="EMBL" id="KAK7432834.1"/>
    </source>
</evidence>
<gene>
    <name evidence="2" type="ORF">QQZ08_000697</name>
</gene>
<dbReference type="CDD" id="cd12254">
    <property type="entry name" value="RRM_hnRNPH_ESRPs_RBM12_like"/>
    <property type="match status" value="1"/>
</dbReference>
<proteinExistence type="predicted"/>
<feature type="compositionally biased region" description="Low complexity" evidence="1">
    <location>
        <begin position="120"/>
        <end position="133"/>
    </location>
</feature>
<sequence length="1147" mass="122710">MSPDPATFWGASGGPNGCNENSFNAQDDTFQSPRNNGNQANQANQQFSPGNAASGNLPLSGISNRNRAFLENNSNGNIDFAPGPAYNGNGSSSQTPLNPASESWVPSAQQALTNALQMGGQVNGNLNNTNGPTEGPPGPGYQAPGLSNGGAGSTQPGIGSANGASGVAHGTIGHAQGYTSLSHGFSGSAHGVNGHAQSVAGPSHGMETPTHRGVAHSHPAAGTAYGVAGPTQTAANHVHGVESPTHRAAGHGHPVAGPVHRVAGLTHQMTGHAQGVAGPSPEVTSPVHRVTGHAHPVAGTPQAVTSPIHGVAGPSYPVVSPTRSVAGPPQRAPAYPGRVGVINPQGSTQPAHRASASVPGVALPSLVANQSNEASAGTALPFSQPYVYNGYRASHGAGGPSVVPNNETINQTNELPAEWNVPQPRRPEHGHSHSMHGVDGQSFAPDHNVANETNETSVHGFVPFSQRPEHTGYRAARGAGSPPVVPNYEPVSEPPATRYMASISAQVSGSSVVAGLTQGADAPALLPYNQVEEPFTARYVPPAPPNSPRYGPSQVDSFHRPPGPAFVNRADGPVFTTSVRAHTQNQGGLPQSHSFQSMPTSNQLLSPGPTPQHLNGVYGNGLLSPETTGRLTEPRNYAPRTSGQPAVHAPPPKFGLEVNHDSLYGSAQDPFVSSAPSRALVPYQAPVANQAPVPYEAPVPDQAPVPYQAPVLNQAPVSYQAPVPYQAPAAIPASTSQGSLIHNTAVQNFSPPQGSTQLMQLTNGLTTYPSMELAMDPSNFPFVDGPRQAQPQNHGVVKLKNIPFATKRSEIIAFLGRNSKILNDSEEPVHIIMERATSKTMDAYVEFHTMADAMKSAERHHNNALQGRISRLGERPIEVELSSQGSLMRDLFPIARGVFWDGPNPKFKPFSQKEPWENFKGFISTEEMTMLVKHVEVPHRSPFSKECPQRPYECLISTLRKFPWYMTECITITQRQSIFTATCELIRLLRRAIEKNDDILNLNSQLYKRVISAAMMCKGFTTRMKDDIAWSVDMTDIAMRAWGQPRFAYSWLHQYAIVPKPGIPPDVLEWYIDLIRQQTQREVLARPLTNRTVLQEKAEKTDMYWGYFWAEVNYVQGPQFDHMTLAHCAHKELSAIERILSRALQRN</sequence>
<feature type="region of interest" description="Disordered" evidence="1">
    <location>
        <begin position="189"/>
        <end position="228"/>
    </location>
</feature>
<dbReference type="SUPFAM" id="SSF54928">
    <property type="entry name" value="RNA-binding domain, RBD"/>
    <property type="match status" value="1"/>
</dbReference>
<name>A0ABR1IGW9_9HYPO</name>
<dbReference type="Gene3D" id="3.30.70.330">
    <property type="match status" value="1"/>
</dbReference>
<evidence type="ECO:0008006" key="4">
    <source>
        <dbReference type="Google" id="ProtNLM"/>
    </source>
</evidence>
<evidence type="ECO:0000256" key="1">
    <source>
        <dbReference type="SAM" id="MobiDB-lite"/>
    </source>
</evidence>
<accession>A0ABR1IGW9</accession>
<feature type="region of interest" description="Disordered" evidence="1">
    <location>
        <begin position="582"/>
        <end position="651"/>
    </location>
</feature>
<feature type="compositionally biased region" description="Low complexity" evidence="1">
    <location>
        <begin position="35"/>
        <end position="46"/>
    </location>
</feature>
<organism evidence="2 3">
    <name type="scientific">Neonectria magnoliae</name>
    <dbReference type="NCBI Taxonomy" id="2732573"/>
    <lineage>
        <taxon>Eukaryota</taxon>
        <taxon>Fungi</taxon>
        <taxon>Dikarya</taxon>
        <taxon>Ascomycota</taxon>
        <taxon>Pezizomycotina</taxon>
        <taxon>Sordariomycetes</taxon>
        <taxon>Hypocreomycetidae</taxon>
        <taxon>Hypocreales</taxon>
        <taxon>Nectriaceae</taxon>
        <taxon>Neonectria</taxon>
    </lineage>
</organism>
<keyword evidence="3" id="KW-1185">Reference proteome</keyword>